<dbReference type="CTD" id="68916787"/>
<accession>B6IIG4</accession>
<protein>
    <submittedName>
        <fullName evidence="1">Protein CBG25294</fullName>
    </submittedName>
</protein>
<reference evidence="1 2" key="1">
    <citation type="journal article" date="2003" name="PLoS Biol.">
        <title>The genome sequence of Caenorhabditis briggsae: a platform for comparative genomics.</title>
        <authorList>
            <person name="Stein L.D."/>
            <person name="Bao Z."/>
            <person name="Blasiar D."/>
            <person name="Blumenthal T."/>
            <person name="Brent M.R."/>
            <person name="Chen N."/>
            <person name="Chinwalla A."/>
            <person name="Clarke L."/>
            <person name="Clee C."/>
            <person name="Coghlan A."/>
            <person name="Coulson A."/>
            <person name="D'Eustachio P."/>
            <person name="Fitch D.H."/>
            <person name="Fulton L.A."/>
            <person name="Fulton R.E."/>
            <person name="Griffiths-Jones S."/>
            <person name="Harris T.W."/>
            <person name="Hillier L.W."/>
            <person name="Kamath R."/>
            <person name="Kuwabara P.E."/>
            <person name="Mardis E.R."/>
            <person name="Marra M.A."/>
            <person name="Miner T.L."/>
            <person name="Minx P."/>
            <person name="Mullikin J.C."/>
            <person name="Plumb R.W."/>
            <person name="Rogers J."/>
            <person name="Schein J.E."/>
            <person name="Sohrmann M."/>
            <person name="Spieth J."/>
            <person name="Stajich J.E."/>
            <person name="Wei C."/>
            <person name="Willey D."/>
            <person name="Wilson R.K."/>
            <person name="Durbin R."/>
            <person name="Waterston R.H."/>
        </authorList>
    </citation>
    <scope>NUCLEOTIDE SEQUENCE [LARGE SCALE GENOMIC DNA]</scope>
    <source>
        <strain evidence="1 2">AF16</strain>
    </source>
</reference>
<dbReference type="EMBL" id="HE600958">
    <property type="protein sequence ID" value="CAR99694.1"/>
    <property type="molecule type" value="Genomic_DNA"/>
</dbReference>
<reference evidence="1 2" key="2">
    <citation type="journal article" date="2011" name="PLoS Genet.">
        <title>Caenorhabditis briggsae recombinant inbred line genotypes reveal inter-strain incompatibility and the evolution of recombination.</title>
        <authorList>
            <person name="Ross J.A."/>
            <person name="Koboldt D.C."/>
            <person name="Staisch J.E."/>
            <person name="Chamberlin H.M."/>
            <person name="Gupta B.P."/>
            <person name="Miller R.D."/>
            <person name="Baird S.E."/>
            <person name="Haag E.S."/>
        </authorList>
    </citation>
    <scope>NUCLEOTIDE SEQUENCE [LARGE SCALE GENOMIC DNA]</scope>
    <source>
        <strain evidence="1 2">AF16</strain>
    </source>
</reference>
<keyword evidence="2" id="KW-1185">Reference proteome</keyword>
<organism evidence="1 2">
    <name type="scientific">Caenorhabditis briggsae</name>
    <dbReference type="NCBI Taxonomy" id="6238"/>
    <lineage>
        <taxon>Eukaryota</taxon>
        <taxon>Metazoa</taxon>
        <taxon>Ecdysozoa</taxon>
        <taxon>Nematoda</taxon>
        <taxon>Chromadorea</taxon>
        <taxon>Rhabditida</taxon>
        <taxon>Rhabditina</taxon>
        <taxon>Rhabditomorpha</taxon>
        <taxon>Rhabditoidea</taxon>
        <taxon>Rhabditidae</taxon>
        <taxon>Peloderinae</taxon>
        <taxon>Caenorhabditis</taxon>
    </lineage>
</organism>
<dbReference type="GeneID" id="68916787"/>
<name>B6IIG4_CAEBR</name>
<evidence type="ECO:0000313" key="2">
    <source>
        <dbReference type="Proteomes" id="UP000008549"/>
    </source>
</evidence>
<sequence>MTRVNIRKMN</sequence>
<evidence type="ECO:0000313" key="1">
    <source>
        <dbReference type="EMBL" id="CAR99694.1"/>
    </source>
</evidence>
<dbReference type="InParanoid" id="B6IIG4"/>
<proteinExistence type="predicted"/>
<dbReference type="Proteomes" id="UP000008549">
    <property type="component" value="Unassembled WGS sequence"/>
</dbReference>
<dbReference type="RefSeq" id="XP_045099255.1">
    <property type="nucleotide sequence ID" value="XM_045238360.1"/>
</dbReference>
<gene>
    <name evidence="1" type="ORF">CBG25294</name>
    <name evidence="1" type="ORF">CBG_25294</name>
</gene>
<dbReference type="KEGG" id="cbr:CBG_25294"/>